<dbReference type="AlphaFoldDB" id="A0A848HP96"/>
<keyword evidence="4" id="KW-1185">Reference proteome</keyword>
<name>A0A848HP96_9BURK</name>
<dbReference type="InterPro" id="IPR016047">
    <property type="entry name" value="M23ase_b-sheet_dom"/>
</dbReference>
<comment type="caution">
    <text evidence="3">The sequence shown here is derived from an EMBL/GenBank/DDBJ whole genome shotgun (WGS) entry which is preliminary data.</text>
</comment>
<feature type="chain" id="PRO_5032553100" evidence="1">
    <location>
        <begin position="25"/>
        <end position="394"/>
    </location>
</feature>
<dbReference type="InterPro" id="IPR050570">
    <property type="entry name" value="Cell_wall_metabolism_enzyme"/>
</dbReference>
<proteinExistence type="predicted"/>
<dbReference type="Gene3D" id="2.70.70.10">
    <property type="entry name" value="Glucose Permease (Domain IIA)"/>
    <property type="match status" value="1"/>
</dbReference>
<dbReference type="PANTHER" id="PTHR21666:SF285">
    <property type="entry name" value="M23 FAMILY METALLOPEPTIDASE"/>
    <property type="match status" value="1"/>
</dbReference>
<gene>
    <name evidence="3" type="ORF">HHL21_18245</name>
</gene>
<dbReference type="EMBL" id="JABBGG010000012">
    <property type="protein sequence ID" value="NML62984.1"/>
    <property type="molecule type" value="Genomic_DNA"/>
</dbReference>
<dbReference type="CDD" id="cd12797">
    <property type="entry name" value="M23_peptidase"/>
    <property type="match status" value="1"/>
</dbReference>
<dbReference type="GO" id="GO:0004222">
    <property type="term" value="F:metalloendopeptidase activity"/>
    <property type="evidence" value="ECO:0007669"/>
    <property type="project" value="TreeGrafter"/>
</dbReference>
<sequence length="394" mass="42354">MPARISHHAVCIASAFALAGGASAANVPLPHGCDPAGAGAVAAPASYPAALAFPPVQLQMRTPLEPTVLPSAGRNYLVYEVHFQNFATDAMTLRGIQVFDADKTNGEPLAEIKEAQLDARLRRITIGDHAGDKRKLGIGQGAVAFLCLAFDSKVPVPARLRHRALLDGAAADGPAIGTLATPLRVLGRPLAGTNWSPDNNPSLHSHHRMGLWVVEGIAQVSRRYAFDWKKYDKQGKSWSGDQRDVRSYYAYGEKTVAVADGTVVVAQDGYPDNIPRTPAGFEPAVPVTMESVAGNRVVIDIGGGHFAYYAHLQPGSVRVKAGDRVKRGQWLAQVGNSGDARQPHLHFQLTNNPDVMASEGLPHLFDQYRMKAKDGASESRTREYPMGDVVVDFD</sequence>
<reference evidence="3 4" key="1">
    <citation type="submission" date="2020-04" db="EMBL/GenBank/DDBJ databases">
        <title>Massilia sp. RP-1-19 isolated from soil.</title>
        <authorList>
            <person name="Dahal R.H."/>
        </authorList>
    </citation>
    <scope>NUCLEOTIDE SEQUENCE [LARGE SCALE GENOMIC DNA]</scope>
    <source>
        <strain evidence="3 4">RP-1-19</strain>
    </source>
</reference>
<evidence type="ECO:0000259" key="2">
    <source>
        <dbReference type="Pfam" id="PF01551"/>
    </source>
</evidence>
<dbReference type="InterPro" id="IPR011055">
    <property type="entry name" value="Dup_hybrid_motif"/>
</dbReference>
<dbReference type="RefSeq" id="WP_169468523.1">
    <property type="nucleotide sequence ID" value="NZ_JABBGG010000012.1"/>
</dbReference>
<keyword evidence="1" id="KW-0732">Signal</keyword>
<evidence type="ECO:0000313" key="4">
    <source>
        <dbReference type="Proteomes" id="UP000583752"/>
    </source>
</evidence>
<feature type="domain" description="M23ase beta-sheet core" evidence="2">
    <location>
        <begin position="250"/>
        <end position="352"/>
    </location>
</feature>
<evidence type="ECO:0000256" key="1">
    <source>
        <dbReference type="SAM" id="SignalP"/>
    </source>
</evidence>
<dbReference type="Pfam" id="PF01551">
    <property type="entry name" value="Peptidase_M23"/>
    <property type="match status" value="1"/>
</dbReference>
<feature type="signal peptide" evidence="1">
    <location>
        <begin position="1"/>
        <end position="24"/>
    </location>
</feature>
<dbReference type="PANTHER" id="PTHR21666">
    <property type="entry name" value="PEPTIDASE-RELATED"/>
    <property type="match status" value="1"/>
</dbReference>
<dbReference type="Proteomes" id="UP000583752">
    <property type="component" value="Unassembled WGS sequence"/>
</dbReference>
<dbReference type="SUPFAM" id="SSF51261">
    <property type="entry name" value="Duplicated hybrid motif"/>
    <property type="match status" value="1"/>
</dbReference>
<accession>A0A848HP96</accession>
<evidence type="ECO:0000313" key="3">
    <source>
        <dbReference type="EMBL" id="NML62984.1"/>
    </source>
</evidence>
<organism evidence="3 4">
    <name type="scientific">Massilia polaris</name>
    <dbReference type="NCBI Taxonomy" id="2728846"/>
    <lineage>
        <taxon>Bacteria</taxon>
        <taxon>Pseudomonadati</taxon>
        <taxon>Pseudomonadota</taxon>
        <taxon>Betaproteobacteria</taxon>
        <taxon>Burkholderiales</taxon>
        <taxon>Oxalobacteraceae</taxon>
        <taxon>Telluria group</taxon>
        <taxon>Massilia</taxon>
    </lineage>
</organism>
<protein>
    <submittedName>
        <fullName evidence="3">M23 family metallopeptidase</fullName>
    </submittedName>
</protein>